<reference evidence="2" key="1">
    <citation type="submission" date="2022-11" db="UniProtKB">
        <authorList>
            <consortium name="WormBaseParasite"/>
        </authorList>
    </citation>
    <scope>IDENTIFICATION</scope>
</reference>
<accession>A0AC34QEK0</accession>
<dbReference type="WBParaSite" id="JU765_v2.g15592.t1">
    <property type="protein sequence ID" value="JU765_v2.g15592.t1"/>
    <property type="gene ID" value="JU765_v2.g15592"/>
</dbReference>
<proteinExistence type="predicted"/>
<organism evidence="1 2">
    <name type="scientific">Panagrolaimus sp. JU765</name>
    <dbReference type="NCBI Taxonomy" id="591449"/>
    <lineage>
        <taxon>Eukaryota</taxon>
        <taxon>Metazoa</taxon>
        <taxon>Ecdysozoa</taxon>
        <taxon>Nematoda</taxon>
        <taxon>Chromadorea</taxon>
        <taxon>Rhabditida</taxon>
        <taxon>Tylenchina</taxon>
        <taxon>Panagrolaimomorpha</taxon>
        <taxon>Panagrolaimoidea</taxon>
        <taxon>Panagrolaimidae</taxon>
        <taxon>Panagrolaimus</taxon>
    </lineage>
</organism>
<dbReference type="Proteomes" id="UP000887576">
    <property type="component" value="Unplaced"/>
</dbReference>
<name>A0AC34QEK0_9BILA</name>
<evidence type="ECO:0000313" key="2">
    <source>
        <dbReference type="WBParaSite" id="JU765_v2.g15592.t1"/>
    </source>
</evidence>
<evidence type="ECO:0000313" key="1">
    <source>
        <dbReference type="Proteomes" id="UP000887576"/>
    </source>
</evidence>
<protein>
    <submittedName>
        <fullName evidence="2">ShKT domain-containing protein</fullName>
    </submittedName>
</protein>
<sequence length="202" mass="20862">MFGKVVIFVLALAVCGYGQSCLQVTGTCVLGQCPTGQSCLSNICCITDVGHLCNNTLGDTFCDSNLNKCNDPQVGGSLQKACPRTCGTCAAAGASTVSPVVATTVSPGGASCVDKVNPSTGVSDCPKDAYLCNNPAYYDLMTQQCPKTCGRCSSTPTSSSTCVDKVNPSTGVSDCPKDAYLCNNPSYYTLMTQQCPKTCGRC</sequence>